<dbReference type="CDD" id="cd02440">
    <property type="entry name" value="AdoMet_MTases"/>
    <property type="match status" value="1"/>
</dbReference>
<dbReference type="Gene3D" id="3.40.50.150">
    <property type="entry name" value="Vaccinia Virus protein VP39"/>
    <property type="match status" value="1"/>
</dbReference>
<feature type="domain" description="Methyltransferase" evidence="1">
    <location>
        <begin position="47"/>
        <end position="137"/>
    </location>
</feature>
<protein>
    <recommendedName>
        <fullName evidence="1">Methyltransferase domain-containing protein</fullName>
    </recommendedName>
</protein>
<dbReference type="Pfam" id="PF13649">
    <property type="entry name" value="Methyltransf_25"/>
    <property type="match status" value="1"/>
</dbReference>
<sequence length="219" mass="24810">MIEEMQVYYDRRAEIYDASMGYDNPDTVARLQPVIDHICGAISKRQVLELACGPCFWTQFTSQMADSVVACDFNASTLAQARLKDLPWDKVSLHQADAYDLKEVGGPFSAAMAVDWLAHVPYSRIPSFLEGVHSVLSSDAQVVFCDQLPRSGPVTGEYDSDGNLVVMRQLPDGSNYRVIKHYMSDEKIHQIFNPYDDCIEIKRFPDCRRIVLSYTVKNR</sequence>
<dbReference type="InterPro" id="IPR029063">
    <property type="entry name" value="SAM-dependent_MTases_sf"/>
</dbReference>
<reference evidence="2" key="1">
    <citation type="submission" date="2018-05" db="EMBL/GenBank/DDBJ databases">
        <authorList>
            <person name="Lanie J.A."/>
            <person name="Ng W.-L."/>
            <person name="Kazmierczak K.M."/>
            <person name="Andrzejewski T.M."/>
            <person name="Davidsen T.M."/>
            <person name="Wayne K.J."/>
            <person name="Tettelin H."/>
            <person name="Glass J.I."/>
            <person name="Rusch D."/>
            <person name="Podicherti R."/>
            <person name="Tsui H.-C.T."/>
            <person name="Winkler M.E."/>
        </authorList>
    </citation>
    <scope>NUCLEOTIDE SEQUENCE</scope>
</reference>
<proteinExistence type="predicted"/>
<dbReference type="EMBL" id="UINC01017876">
    <property type="protein sequence ID" value="SVA74596.1"/>
    <property type="molecule type" value="Genomic_DNA"/>
</dbReference>
<organism evidence="2">
    <name type="scientific">marine metagenome</name>
    <dbReference type="NCBI Taxonomy" id="408172"/>
    <lineage>
        <taxon>unclassified sequences</taxon>
        <taxon>metagenomes</taxon>
        <taxon>ecological metagenomes</taxon>
    </lineage>
</organism>
<dbReference type="InterPro" id="IPR041698">
    <property type="entry name" value="Methyltransf_25"/>
</dbReference>
<accession>A0A381YBY8</accession>
<dbReference type="AlphaFoldDB" id="A0A381YBY8"/>
<name>A0A381YBY8_9ZZZZ</name>
<evidence type="ECO:0000259" key="1">
    <source>
        <dbReference type="Pfam" id="PF13649"/>
    </source>
</evidence>
<gene>
    <name evidence="2" type="ORF">METZ01_LOCUS127450</name>
</gene>
<dbReference type="SUPFAM" id="SSF53335">
    <property type="entry name" value="S-adenosyl-L-methionine-dependent methyltransferases"/>
    <property type="match status" value="1"/>
</dbReference>
<evidence type="ECO:0000313" key="2">
    <source>
        <dbReference type="EMBL" id="SVA74596.1"/>
    </source>
</evidence>